<gene>
    <name evidence="2" type="ORF">CIN_00620</name>
</gene>
<evidence type="ECO:0000313" key="3">
    <source>
        <dbReference type="Proteomes" id="UP000005939"/>
    </source>
</evidence>
<reference evidence="2 3" key="1">
    <citation type="submission" date="2011-10" db="EMBL/GenBank/DDBJ databases">
        <title>Genome Sequence of Commensalibacter intestini A911, isolated from Drosophila gut.</title>
        <authorList>
            <person name="Lee W.-J."/>
            <person name="Kim E.-K."/>
        </authorList>
    </citation>
    <scope>NUCLEOTIDE SEQUENCE [LARGE SCALE GENOMIC DNA]</scope>
    <source>
        <strain evidence="2 3">A911</strain>
    </source>
</reference>
<name>G6EXG6_9PROT</name>
<proteinExistence type="predicted"/>
<sequence>MCNIPSDNKNTSSTILQPVIVGIGCSKHTSALELIQTLETILQEHQYHVTDIALPAFKQQDQNVIDLISLSTFPIHFIAQEILLALQPKCSQFSKLSYHHTGLGAVAEACALALINKNGRLLIPKMIYNKISFSIAIKGDPL</sequence>
<dbReference type="PANTHER" id="PTHR37477">
    <property type="entry name" value="COBALT-PRECORRIN-5A HYDROLASE"/>
    <property type="match status" value="1"/>
</dbReference>
<dbReference type="RefSeq" id="WP_008853053.1">
    <property type="nucleotide sequence ID" value="NZ_AGFR01000002.1"/>
</dbReference>
<feature type="domain" description="CobE/GbiG C-terminal" evidence="1">
    <location>
        <begin position="19"/>
        <end position="136"/>
    </location>
</feature>
<dbReference type="Proteomes" id="UP000005939">
    <property type="component" value="Unassembled WGS sequence"/>
</dbReference>
<dbReference type="Pfam" id="PF01890">
    <property type="entry name" value="CbiG_C"/>
    <property type="match status" value="1"/>
</dbReference>
<dbReference type="STRING" id="1088868.CIN_00620"/>
<dbReference type="InterPro" id="IPR052553">
    <property type="entry name" value="CbiG_hydrolase"/>
</dbReference>
<comment type="caution">
    <text evidence="2">The sequence shown here is derived from an EMBL/GenBank/DDBJ whole genome shotgun (WGS) entry which is preliminary data.</text>
</comment>
<dbReference type="InterPro" id="IPR002750">
    <property type="entry name" value="CobE/GbiG_C"/>
</dbReference>
<dbReference type="Gene3D" id="3.30.420.180">
    <property type="entry name" value="CobE/GbiG C-terminal domain"/>
    <property type="match status" value="1"/>
</dbReference>
<evidence type="ECO:0000313" key="2">
    <source>
        <dbReference type="EMBL" id="EHD15008.1"/>
    </source>
</evidence>
<accession>G6EXG6</accession>
<dbReference type="GO" id="GO:0009236">
    <property type="term" value="P:cobalamin biosynthetic process"/>
    <property type="evidence" value="ECO:0007669"/>
    <property type="project" value="InterPro"/>
</dbReference>
<dbReference type="OrthoDB" id="7284380at2"/>
<dbReference type="SUPFAM" id="SSF159664">
    <property type="entry name" value="CobE/GbiG C-terminal domain-like"/>
    <property type="match status" value="1"/>
</dbReference>
<dbReference type="PANTHER" id="PTHR37477:SF1">
    <property type="entry name" value="COBALT-PRECORRIN-5A HYDROLASE"/>
    <property type="match status" value="1"/>
</dbReference>
<organism evidence="2 3">
    <name type="scientific">Commensalibacter intestini A911</name>
    <dbReference type="NCBI Taxonomy" id="1088868"/>
    <lineage>
        <taxon>Bacteria</taxon>
        <taxon>Pseudomonadati</taxon>
        <taxon>Pseudomonadota</taxon>
        <taxon>Alphaproteobacteria</taxon>
        <taxon>Acetobacterales</taxon>
        <taxon>Acetobacteraceae</taxon>
    </lineage>
</organism>
<dbReference type="AlphaFoldDB" id="G6EXG6"/>
<dbReference type="EMBL" id="AGFR01000002">
    <property type="protein sequence ID" value="EHD15008.1"/>
    <property type="molecule type" value="Genomic_DNA"/>
</dbReference>
<dbReference type="InterPro" id="IPR036518">
    <property type="entry name" value="CobE/GbiG_C_sf"/>
</dbReference>
<evidence type="ECO:0000259" key="1">
    <source>
        <dbReference type="Pfam" id="PF01890"/>
    </source>
</evidence>
<protein>
    <recommendedName>
        <fullName evidence="1">CobE/GbiG C-terminal domain-containing protein</fullName>
    </recommendedName>
</protein>